<reference evidence="3 4" key="1">
    <citation type="submission" date="2017-06" db="EMBL/GenBank/DDBJ databases">
        <title>Comparative genomic analysis of Ambrosia Fusariam Clade fungi.</title>
        <authorList>
            <person name="Stajich J.E."/>
            <person name="Carrillo J."/>
            <person name="Kijimoto T."/>
            <person name="Eskalen A."/>
            <person name="O'Donnell K."/>
            <person name="Kasson M."/>
        </authorList>
    </citation>
    <scope>NUCLEOTIDE SEQUENCE [LARGE SCALE GENOMIC DNA]</scope>
    <source>
        <strain evidence="3">UCR3666</strain>
    </source>
</reference>
<comment type="caution">
    <text evidence="3">The sequence shown here is derived from an EMBL/GenBank/DDBJ whole genome shotgun (WGS) entry which is preliminary data.</text>
</comment>
<dbReference type="GO" id="GO:0006754">
    <property type="term" value="P:ATP biosynthetic process"/>
    <property type="evidence" value="ECO:0007669"/>
    <property type="project" value="TreeGrafter"/>
</dbReference>
<dbReference type="Pfam" id="PF00293">
    <property type="entry name" value="NUDIX"/>
    <property type="match status" value="1"/>
</dbReference>
<dbReference type="InterPro" id="IPR000086">
    <property type="entry name" value="NUDIX_hydrolase_dom"/>
</dbReference>
<dbReference type="GO" id="GO:0004081">
    <property type="term" value="F:bis(5'-nucleosyl)-tetraphosphatase (asymmetrical) activity"/>
    <property type="evidence" value="ECO:0007669"/>
    <property type="project" value="TreeGrafter"/>
</dbReference>
<dbReference type="InterPro" id="IPR051325">
    <property type="entry name" value="Nudix_hydrolase_domain"/>
</dbReference>
<evidence type="ECO:0000313" key="3">
    <source>
        <dbReference type="EMBL" id="RMJ08561.1"/>
    </source>
</evidence>
<keyword evidence="4" id="KW-1185">Reference proteome</keyword>
<evidence type="ECO:0000256" key="1">
    <source>
        <dbReference type="ARBA" id="ARBA00022801"/>
    </source>
</evidence>
<dbReference type="Proteomes" id="UP000277212">
    <property type="component" value="Unassembled WGS sequence"/>
</dbReference>
<dbReference type="PANTHER" id="PTHR21340">
    <property type="entry name" value="DIADENOSINE 5,5-P1,P4-TETRAPHOSPHATE PYROPHOSPHOHYDROLASE MUTT"/>
    <property type="match status" value="1"/>
</dbReference>
<dbReference type="OrthoDB" id="10259236at2759"/>
<dbReference type="PROSITE" id="PS51462">
    <property type="entry name" value="NUDIX"/>
    <property type="match status" value="1"/>
</dbReference>
<accession>A0A3M2RTC1</accession>
<dbReference type="InterPro" id="IPR020084">
    <property type="entry name" value="NUDIX_hydrolase_CS"/>
</dbReference>
<keyword evidence="1" id="KW-0378">Hydrolase</keyword>
<name>A0A3M2RTC1_9HYPO</name>
<dbReference type="SUPFAM" id="SSF55811">
    <property type="entry name" value="Nudix"/>
    <property type="match status" value="1"/>
</dbReference>
<dbReference type="AlphaFoldDB" id="A0A3M2RTC1"/>
<feature type="domain" description="Nudix hydrolase" evidence="2">
    <location>
        <begin position="27"/>
        <end position="191"/>
    </location>
</feature>
<dbReference type="InterPro" id="IPR015797">
    <property type="entry name" value="NUDIX_hydrolase-like_dom_sf"/>
</dbReference>
<protein>
    <recommendedName>
        <fullName evidence="2">Nudix hydrolase domain-containing protein</fullName>
    </recommendedName>
</protein>
<dbReference type="EMBL" id="NKUJ01000281">
    <property type="protein sequence ID" value="RMJ08561.1"/>
    <property type="molecule type" value="Genomic_DNA"/>
</dbReference>
<gene>
    <name evidence="3" type="ORF">CDV36_011824</name>
</gene>
<proteinExistence type="predicted"/>
<organism evidence="3 4">
    <name type="scientific">Fusarium kuroshium</name>
    <dbReference type="NCBI Taxonomy" id="2010991"/>
    <lineage>
        <taxon>Eukaryota</taxon>
        <taxon>Fungi</taxon>
        <taxon>Dikarya</taxon>
        <taxon>Ascomycota</taxon>
        <taxon>Pezizomycotina</taxon>
        <taxon>Sordariomycetes</taxon>
        <taxon>Hypocreomycetidae</taxon>
        <taxon>Hypocreales</taxon>
        <taxon>Nectriaceae</taxon>
        <taxon>Fusarium</taxon>
        <taxon>Fusarium solani species complex</taxon>
    </lineage>
</organism>
<dbReference type="PROSITE" id="PS00893">
    <property type="entry name" value="NUDIX_BOX"/>
    <property type="match status" value="1"/>
</dbReference>
<dbReference type="GO" id="GO:0006167">
    <property type="term" value="P:AMP biosynthetic process"/>
    <property type="evidence" value="ECO:0007669"/>
    <property type="project" value="TreeGrafter"/>
</dbReference>
<dbReference type="PANTHER" id="PTHR21340:SF0">
    <property type="entry name" value="BIS(5'-NUCLEOSYL)-TETRAPHOSPHATASE [ASYMMETRICAL]"/>
    <property type="match status" value="1"/>
</dbReference>
<dbReference type="Gene3D" id="3.90.79.10">
    <property type="entry name" value="Nucleoside Triphosphate Pyrophosphohydrolase"/>
    <property type="match status" value="1"/>
</dbReference>
<evidence type="ECO:0000259" key="2">
    <source>
        <dbReference type="PROSITE" id="PS51462"/>
    </source>
</evidence>
<sequence length="201" mass="21865">MAACEANPSADKAAFLKTNQQFFPSQHILISCGTVPVDPTTNKIALLRDTSNNTYHLPKGRKNIDEDLLAAALRETYEETGLSVTPLPLKVATRATPTQDMLGTFAIGANPDVTDGLLNCEVSSVCVYPCVYTGAFKMVFWFAAMVDSTAVPDVGTREAWEEHLKLEWVDAPEAAAMMAFKSNGQVIDKVLADMRNSGYQI</sequence>
<evidence type="ECO:0000313" key="4">
    <source>
        <dbReference type="Proteomes" id="UP000277212"/>
    </source>
</evidence>